<dbReference type="GO" id="GO:0003676">
    <property type="term" value="F:nucleic acid binding"/>
    <property type="evidence" value="ECO:0007669"/>
    <property type="project" value="InterPro"/>
</dbReference>
<dbReference type="PANTHER" id="PTHR13200">
    <property type="entry name" value="EEF1A LYSINE METHYLTRANSFERASE 1"/>
    <property type="match status" value="1"/>
</dbReference>
<sequence>MNGIKLLKSDGWTCGAGGGATVYIFEYDRRFDQAYPESFVYYDFNEPLAVPDDLRGSVDYILMDPPYLNPECIGKFLETADVIARRPRAAVAGDGDGKEEAAPPVTPMMFITSPLNHAYLRENMGLRRTPYQLAFKSKFATPMSLYTNYPSDALGGWVEEEED</sequence>
<dbReference type="Pfam" id="PF10237">
    <property type="entry name" value="N6-adenineMlase"/>
    <property type="match status" value="1"/>
</dbReference>
<comment type="subcellular location">
    <subcellularLocation>
        <location evidence="1">Cytoplasm</location>
    </subcellularLocation>
</comment>
<keyword evidence="4" id="KW-0808">Transferase</keyword>
<dbReference type="eggNOG" id="KOG3350">
    <property type="taxonomic scope" value="Eukaryota"/>
</dbReference>
<evidence type="ECO:0000256" key="4">
    <source>
        <dbReference type="ARBA" id="ARBA00022679"/>
    </source>
</evidence>
<dbReference type="Proteomes" id="UP000002630">
    <property type="component" value="Linkage Group LG34"/>
</dbReference>
<evidence type="ECO:0000256" key="2">
    <source>
        <dbReference type="ARBA" id="ARBA00022490"/>
    </source>
</evidence>
<dbReference type="InterPro" id="IPR002052">
    <property type="entry name" value="DNA_methylase_N6_adenine_CS"/>
</dbReference>
<accession>D8LCU0</accession>
<dbReference type="STRING" id="2880.D8LCU0"/>
<dbReference type="InterPro" id="IPR041370">
    <property type="entry name" value="Mlase_EEF1AKMT1/ZCCHC4"/>
</dbReference>
<dbReference type="GO" id="GO:0005737">
    <property type="term" value="C:cytoplasm"/>
    <property type="evidence" value="ECO:0007669"/>
    <property type="project" value="UniProtKB-SubCell"/>
</dbReference>
<dbReference type="GO" id="GO:0016279">
    <property type="term" value="F:protein-lysine N-methyltransferase activity"/>
    <property type="evidence" value="ECO:0007669"/>
    <property type="project" value="InterPro"/>
</dbReference>
<evidence type="ECO:0000313" key="6">
    <source>
        <dbReference type="Proteomes" id="UP000002630"/>
    </source>
</evidence>
<evidence type="ECO:0000256" key="1">
    <source>
        <dbReference type="ARBA" id="ARBA00004496"/>
    </source>
</evidence>
<dbReference type="EMBL" id="FN647801">
    <property type="protein sequence ID" value="CBN75482.1"/>
    <property type="molecule type" value="Genomic_DNA"/>
</dbReference>
<dbReference type="PANTHER" id="PTHR13200:SF0">
    <property type="entry name" value="EEF1A LYSINE METHYLTRANSFERASE 1"/>
    <property type="match status" value="1"/>
</dbReference>
<protein>
    <submittedName>
        <fullName evidence="5">Uncharacterized protein</fullName>
    </submittedName>
</protein>
<dbReference type="PROSITE" id="PS00092">
    <property type="entry name" value="N6_MTASE"/>
    <property type="match status" value="1"/>
</dbReference>
<keyword evidence="6" id="KW-1185">Reference proteome</keyword>
<gene>
    <name evidence="5" type="ORF">Esi_0111_0014</name>
</gene>
<dbReference type="InParanoid" id="D8LCU0"/>
<name>D8LCU0_ECTSI</name>
<dbReference type="GO" id="GO:0032259">
    <property type="term" value="P:methylation"/>
    <property type="evidence" value="ECO:0007669"/>
    <property type="project" value="UniProtKB-KW"/>
</dbReference>
<organism evidence="5 6">
    <name type="scientific">Ectocarpus siliculosus</name>
    <name type="common">Brown alga</name>
    <name type="synonym">Conferva siliculosa</name>
    <dbReference type="NCBI Taxonomy" id="2880"/>
    <lineage>
        <taxon>Eukaryota</taxon>
        <taxon>Sar</taxon>
        <taxon>Stramenopiles</taxon>
        <taxon>Ochrophyta</taxon>
        <taxon>PX clade</taxon>
        <taxon>Phaeophyceae</taxon>
        <taxon>Ectocarpales</taxon>
        <taxon>Ectocarpaceae</taxon>
        <taxon>Ectocarpus</taxon>
    </lineage>
</organism>
<dbReference type="EMBL" id="FN649759">
    <property type="protein sequence ID" value="CBN75482.1"/>
    <property type="molecule type" value="Genomic_DNA"/>
</dbReference>
<keyword evidence="3" id="KW-0489">Methyltransferase</keyword>
<reference evidence="5 6" key="1">
    <citation type="journal article" date="2010" name="Nature">
        <title>The Ectocarpus genome and the independent evolution of multicellularity in brown algae.</title>
        <authorList>
            <person name="Cock J.M."/>
            <person name="Sterck L."/>
            <person name="Rouze P."/>
            <person name="Scornet D."/>
            <person name="Allen A.E."/>
            <person name="Amoutzias G."/>
            <person name="Anthouard V."/>
            <person name="Artiguenave F."/>
            <person name="Aury J.M."/>
            <person name="Badger J.H."/>
            <person name="Beszteri B."/>
            <person name="Billiau K."/>
            <person name="Bonnet E."/>
            <person name="Bothwell J.H."/>
            <person name="Bowler C."/>
            <person name="Boyen C."/>
            <person name="Brownlee C."/>
            <person name="Carrano C.J."/>
            <person name="Charrier B."/>
            <person name="Cho G.Y."/>
            <person name="Coelho S.M."/>
            <person name="Collen J."/>
            <person name="Corre E."/>
            <person name="Da Silva C."/>
            <person name="Delage L."/>
            <person name="Delaroque N."/>
            <person name="Dittami S.M."/>
            <person name="Doulbeau S."/>
            <person name="Elias M."/>
            <person name="Farnham G."/>
            <person name="Gachon C.M."/>
            <person name="Gschloessl B."/>
            <person name="Heesch S."/>
            <person name="Jabbari K."/>
            <person name="Jubin C."/>
            <person name="Kawai H."/>
            <person name="Kimura K."/>
            <person name="Kloareg B."/>
            <person name="Kupper F.C."/>
            <person name="Lang D."/>
            <person name="Le Bail A."/>
            <person name="Leblanc C."/>
            <person name="Lerouge P."/>
            <person name="Lohr M."/>
            <person name="Lopez P.J."/>
            <person name="Martens C."/>
            <person name="Maumus F."/>
            <person name="Michel G."/>
            <person name="Miranda-Saavedra D."/>
            <person name="Morales J."/>
            <person name="Moreau H."/>
            <person name="Motomura T."/>
            <person name="Nagasato C."/>
            <person name="Napoli C.A."/>
            <person name="Nelson D.R."/>
            <person name="Nyvall-Collen P."/>
            <person name="Peters A.F."/>
            <person name="Pommier C."/>
            <person name="Potin P."/>
            <person name="Poulain J."/>
            <person name="Quesneville H."/>
            <person name="Read B."/>
            <person name="Rensing S.A."/>
            <person name="Ritter A."/>
            <person name="Rousvoal S."/>
            <person name="Samanta M."/>
            <person name="Samson G."/>
            <person name="Schroeder D.C."/>
            <person name="Segurens B."/>
            <person name="Strittmatter M."/>
            <person name="Tonon T."/>
            <person name="Tregear J.W."/>
            <person name="Valentin K."/>
            <person name="von Dassow P."/>
            <person name="Yamagishi T."/>
            <person name="Van de Peer Y."/>
            <person name="Wincker P."/>
        </authorList>
    </citation>
    <scope>NUCLEOTIDE SEQUENCE [LARGE SCALE GENOMIC DNA]</scope>
    <source>
        <strain evidence="6">Ec32 / CCAP1310/4</strain>
    </source>
</reference>
<dbReference type="InterPro" id="IPR029063">
    <property type="entry name" value="SAM-dependent_MTases_sf"/>
</dbReference>
<proteinExistence type="predicted"/>
<dbReference type="InterPro" id="IPR019369">
    <property type="entry name" value="Efm5/EEF1AKMT1"/>
</dbReference>
<dbReference type="AlphaFoldDB" id="D8LCU0"/>
<evidence type="ECO:0000313" key="5">
    <source>
        <dbReference type="EMBL" id="CBN75482.1"/>
    </source>
</evidence>
<dbReference type="SUPFAM" id="SSF53335">
    <property type="entry name" value="S-adenosyl-L-methionine-dependent methyltransferases"/>
    <property type="match status" value="1"/>
</dbReference>
<dbReference type="OrthoDB" id="206354at2759"/>
<keyword evidence="2" id="KW-0963">Cytoplasm</keyword>
<evidence type="ECO:0000256" key="3">
    <source>
        <dbReference type="ARBA" id="ARBA00022603"/>
    </source>
</evidence>